<feature type="compositionally biased region" description="Basic and acidic residues" evidence="1">
    <location>
        <begin position="47"/>
        <end position="67"/>
    </location>
</feature>
<evidence type="ECO:0000313" key="4">
    <source>
        <dbReference type="Proteomes" id="UP000193411"/>
    </source>
</evidence>
<evidence type="ECO:0000256" key="2">
    <source>
        <dbReference type="SAM" id="SignalP"/>
    </source>
</evidence>
<dbReference type="Proteomes" id="UP000193411">
    <property type="component" value="Unassembled WGS sequence"/>
</dbReference>
<dbReference type="EMBL" id="MCFL01000003">
    <property type="protein sequence ID" value="ORZ40490.1"/>
    <property type="molecule type" value="Genomic_DNA"/>
</dbReference>
<protein>
    <recommendedName>
        <fullName evidence="5">Secreted protein</fullName>
    </recommendedName>
</protein>
<evidence type="ECO:0000256" key="1">
    <source>
        <dbReference type="SAM" id="MobiDB-lite"/>
    </source>
</evidence>
<feature type="compositionally biased region" description="Pro residues" evidence="1">
    <location>
        <begin position="26"/>
        <end position="37"/>
    </location>
</feature>
<feature type="chain" id="PRO_5012440762" description="Secreted protein" evidence="2">
    <location>
        <begin position="23"/>
        <end position="99"/>
    </location>
</feature>
<feature type="region of interest" description="Disordered" evidence="1">
    <location>
        <begin position="22"/>
        <end position="87"/>
    </location>
</feature>
<organism evidence="3 4">
    <name type="scientific">Catenaria anguillulae PL171</name>
    <dbReference type="NCBI Taxonomy" id="765915"/>
    <lineage>
        <taxon>Eukaryota</taxon>
        <taxon>Fungi</taxon>
        <taxon>Fungi incertae sedis</taxon>
        <taxon>Blastocladiomycota</taxon>
        <taxon>Blastocladiomycetes</taxon>
        <taxon>Blastocladiales</taxon>
        <taxon>Catenariaceae</taxon>
        <taxon>Catenaria</taxon>
    </lineage>
</organism>
<evidence type="ECO:0008006" key="5">
    <source>
        <dbReference type="Google" id="ProtNLM"/>
    </source>
</evidence>
<keyword evidence="4" id="KW-1185">Reference proteome</keyword>
<feature type="signal peptide" evidence="2">
    <location>
        <begin position="1"/>
        <end position="22"/>
    </location>
</feature>
<gene>
    <name evidence="3" type="ORF">BCR44DRAFT_1425174</name>
</gene>
<sequence>MSEGTLAFFIVLITTYRAKVSANYRPPSPPHGQPRPWTPLRTQPLEPRTRLPQARDHTGRPCRDTQHVDGPTPTCLSQGRHPANPCSRHVACRPRDLCR</sequence>
<evidence type="ECO:0000313" key="3">
    <source>
        <dbReference type="EMBL" id="ORZ40490.1"/>
    </source>
</evidence>
<comment type="caution">
    <text evidence="3">The sequence shown here is derived from an EMBL/GenBank/DDBJ whole genome shotgun (WGS) entry which is preliminary data.</text>
</comment>
<dbReference type="AlphaFoldDB" id="A0A1Y2I0V8"/>
<keyword evidence="2" id="KW-0732">Signal</keyword>
<name>A0A1Y2I0V8_9FUNG</name>
<proteinExistence type="predicted"/>
<accession>A0A1Y2I0V8</accession>
<reference evidence="3 4" key="1">
    <citation type="submission" date="2016-07" db="EMBL/GenBank/DDBJ databases">
        <title>Pervasive Adenine N6-methylation of Active Genes in Fungi.</title>
        <authorList>
            <consortium name="DOE Joint Genome Institute"/>
            <person name="Mondo S.J."/>
            <person name="Dannebaum R.O."/>
            <person name="Kuo R.C."/>
            <person name="Labutti K."/>
            <person name="Haridas S."/>
            <person name="Kuo A."/>
            <person name="Salamov A."/>
            <person name="Ahrendt S.R."/>
            <person name="Lipzen A."/>
            <person name="Sullivan W."/>
            <person name="Andreopoulos W.B."/>
            <person name="Clum A."/>
            <person name="Lindquist E."/>
            <person name="Daum C."/>
            <person name="Ramamoorthy G.K."/>
            <person name="Gryganskyi A."/>
            <person name="Culley D."/>
            <person name="Magnuson J.K."/>
            <person name="James T.Y."/>
            <person name="O'Malley M.A."/>
            <person name="Stajich J.E."/>
            <person name="Spatafora J.W."/>
            <person name="Visel A."/>
            <person name="Grigoriev I.V."/>
        </authorList>
    </citation>
    <scope>NUCLEOTIDE SEQUENCE [LARGE SCALE GENOMIC DNA]</scope>
    <source>
        <strain evidence="3 4">PL171</strain>
    </source>
</reference>